<comment type="caution">
    <text evidence="2">The sequence shown here is derived from an EMBL/GenBank/DDBJ whole genome shotgun (WGS) entry which is preliminary data.</text>
</comment>
<dbReference type="Pfam" id="PF00717">
    <property type="entry name" value="Peptidase_S24"/>
    <property type="match status" value="1"/>
</dbReference>
<dbReference type="SUPFAM" id="SSF51306">
    <property type="entry name" value="LexA/Signal peptidase"/>
    <property type="match status" value="1"/>
</dbReference>
<evidence type="ECO:0000313" key="3">
    <source>
        <dbReference type="Proteomes" id="UP000612585"/>
    </source>
</evidence>
<gene>
    <name evidence="2" type="ORF">Vau01_121510</name>
</gene>
<dbReference type="Gene3D" id="2.10.109.10">
    <property type="entry name" value="Umud Fragment, subunit A"/>
    <property type="match status" value="1"/>
</dbReference>
<name>A0A8J3ZMD9_9ACTN</name>
<dbReference type="RefSeq" id="WP_204013737.1">
    <property type="nucleotide sequence ID" value="NZ_BOPG01000123.1"/>
</dbReference>
<feature type="domain" description="Peptidase S24/S26A/S26B/S26C" evidence="1">
    <location>
        <begin position="24"/>
        <end position="76"/>
    </location>
</feature>
<dbReference type="InterPro" id="IPR015927">
    <property type="entry name" value="Peptidase_S24_S26A/B/C"/>
</dbReference>
<organism evidence="2 3">
    <name type="scientific">Virgisporangium aurantiacum</name>
    <dbReference type="NCBI Taxonomy" id="175570"/>
    <lineage>
        <taxon>Bacteria</taxon>
        <taxon>Bacillati</taxon>
        <taxon>Actinomycetota</taxon>
        <taxon>Actinomycetes</taxon>
        <taxon>Micromonosporales</taxon>
        <taxon>Micromonosporaceae</taxon>
        <taxon>Virgisporangium</taxon>
    </lineage>
</organism>
<dbReference type="EMBL" id="BOPG01000123">
    <property type="protein sequence ID" value="GIJ64635.1"/>
    <property type="molecule type" value="Genomic_DNA"/>
</dbReference>
<dbReference type="AlphaFoldDB" id="A0A8J3ZMD9"/>
<dbReference type="CDD" id="cd06462">
    <property type="entry name" value="Peptidase_S24_S26"/>
    <property type="match status" value="1"/>
</dbReference>
<reference evidence="2" key="1">
    <citation type="submission" date="2021-01" db="EMBL/GenBank/DDBJ databases">
        <title>Whole genome shotgun sequence of Virgisporangium aurantiacum NBRC 16421.</title>
        <authorList>
            <person name="Komaki H."/>
            <person name="Tamura T."/>
        </authorList>
    </citation>
    <scope>NUCLEOTIDE SEQUENCE</scope>
    <source>
        <strain evidence="2">NBRC 16421</strain>
    </source>
</reference>
<evidence type="ECO:0000313" key="2">
    <source>
        <dbReference type="EMBL" id="GIJ64635.1"/>
    </source>
</evidence>
<accession>A0A8J3ZMD9</accession>
<proteinExistence type="predicted"/>
<dbReference type="Proteomes" id="UP000612585">
    <property type="component" value="Unassembled WGS sequence"/>
</dbReference>
<sequence>MKASGTPHVMLVRAALRRTGRAQVFVTGTSMLPTIQPGTRVTITARPFEAVRTGDVVAFALGPDIFVHRVVDRDRNRLVTLGDNMPLLDPPVHAQAFLGHGEGIADPVARPVGGDIPATDLTDTTIWCPRPPSDRSPVQRLAVLGATVRTADPHAFGPTAAPRGGRIAVSGFGAGTVSQIPALMRAVDGPCHLLVGYRFGRPEDTGCLPPDVADHHVRPAAPLREVSLEAALNTIAGVFGGGRVSDGLVSAR</sequence>
<keyword evidence="3" id="KW-1185">Reference proteome</keyword>
<evidence type="ECO:0000259" key="1">
    <source>
        <dbReference type="Pfam" id="PF00717"/>
    </source>
</evidence>
<protein>
    <recommendedName>
        <fullName evidence="1">Peptidase S24/S26A/S26B/S26C domain-containing protein</fullName>
    </recommendedName>
</protein>
<dbReference type="InterPro" id="IPR036286">
    <property type="entry name" value="LexA/Signal_pep-like_sf"/>
</dbReference>